<dbReference type="CDD" id="cd04476">
    <property type="entry name" value="RPA1_DBD_C"/>
    <property type="match status" value="1"/>
</dbReference>
<evidence type="ECO:0000256" key="3">
    <source>
        <dbReference type="ARBA" id="ARBA00022771"/>
    </source>
</evidence>
<sequence length="421" mass="46650">MDMAINFFYKTKIEEAEDNKIIPQYKFEIHPFDKVQGLVGQIKNLIDVVGMVTSVGRLEKRTNGAEKLDVALTDSRNPRNRATSIPPAFIISVQVQALQELYNLDSAPTCSVPSSFLVHLAASCSIPSARSLSLISRLGASFLSWNEKMIVTLWEDRAYQFQASLQNTGQSPIFVVITGLLAKKFSDKPSLSSTDATRTYFDIDYKPLKDLKNALHEASAKAGVGLLPPTNVQFVTADEKSVQQLHIKDVLDIEIPPEKDQVRGLCMATITEIMEGNGWLYNCCSKCARAVHPTEEKYFCVACNDDNITVSQRYRVVARIKDDTGTTTVTLFNKEAEQLIGAPIQRLINELTEGTNMEEIPPAVKNIVGKLCAFQIKINNYNITNGCEEYTVTRVSECSNAEAGGSDTVNAGHKDKRVRLE</sequence>
<keyword evidence="5" id="KW-0238">DNA-binding</keyword>
<keyword evidence="3" id="KW-0863">Zinc-finger</keyword>
<reference evidence="6" key="1">
    <citation type="journal article" date="2016" name="Nat. Genet.">
        <title>A high-quality carrot genome assembly provides new insights into carotenoid accumulation and asterid genome evolution.</title>
        <authorList>
            <person name="Iorizzo M."/>
            <person name="Ellison S."/>
            <person name="Senalik D."/>
            <person name="Zeng P."/>
            <person name="Satapoomin P."/>
            <person name="Huang J."/>
            <person name="Bowman M."/>
            <person name="Iovene M."/>
            <person name="Sanseverino W."/>
            <person name="Cavagnaro P."/>
            <person name="Yildiz M."/>
            <person name="Macko-Podgorni A."/>
            <person name="Moranska E."/>
            <person name="Grzebelus E."/>
            <person name="Grzebelus D."/>
            <person name="Ashrafi H."/>
            <person name="Zheng Z."/>
            <person name="Cheng S."/>
            <person name="Spooner D."/>
            <person name="Van Deynze A."/>
            <person name="Simon P."/>
        </authorList>
    </citation>
    <scope>NUCLEOTIDE SEQUENCE</scope>
    <source>
        <tissue evidence="6">Leaf</tissue>
    </source>
</reference>
<comment type="similarity">
    <text evidence="1">Belongs to the replication factor A protein 1 family.</text>
</comment>
<keyword evidence="2" id="KW-0479">Metal-binding</keyword>
<dbReference type="InterPro" id="IPR013955">
    <property type="entry name" value="Rep_factor-A_C"/>
</dbReference>
<dbReference type="InterPro" id="IPR047192">
    <property type="entry name" value="Euk_RPA1_DBD_C"/>
</dbReference>
<dbReference type="EMBL" id="CP093351">
    <property type="protein sequence ID" value="WOH15305.1"/>
    <property type="molecule type" value="Genomic_DNA"/>
</dbReference>
<proteinExistence type="inferred from homology"/>
<dbReference type="PANTHER" id="PTHR47165:SF4">
    <property type="entry name" value="OS03G0429900 PROTEIN"/>
    <property type="match status" value="1"/>
</dbReference>
<evidence type="ECO:0000256" key="1">
    <source>
        <dbReference type="ARBA" id="ARBA00005690"/>
    </source>
</evidence>
<dbReference type="GO" id="GO:0003677">
    <property type="term" value="F:DNA binding"/>
    <property type="evidence" value="ECO:0007669"/>
    <property type="project" value="UniProtKB-KW"/>
</dbReference>
<evidence type="ECO:0000256" key="4">
    <source>
        <dbReference type="ARBA" id="ARBA00022833"/>
    </source>
</evidence>
<dbReference type="Proteomes" id="UP000077755">
    <property type="component" value="Chromosome 9"/>
</dbReference>
<evidence type="ECO:0000256" key="2">
    <source>
        <dbReference type="ARBA" id="ARBA00022723"/>
    </source>
</evidence>
<keyword evidence="4" id="KW-0862">Zinc</keyword>
<dbReference type="AlphaFoldDB" id="A0A175YB00"/>
<dbReference type="InterPro" id="IPR012340">
    <property type="entry name" value="NA-bd_OB-fold"/>
</dbReference>
<dbReference type="Gene3D" id="2.40.50.140">
    <property type="entry name" value="Nucleic acid-binding proteins"/>
    <property type="match status" value="3"/>
</dbReference>
<dbReference type="GO" id="GO:0008270">
    <property type="term" value="F:zinc ion binding"/>
    <property type="evidence" value="ECO:0007669"/>
    <property type="project" value="UniProtKB-KW"/>
</dbReference>
<dbReference type="Pfam" id="PF08646">
    <property type="entry name" value="Rep_fac-A_C"/>
    <property type="match status" value="1"/>
</dbReference>
<dbReference type="PANTHER" id="PTHR47165">
    <property type="entry name" value="OS03G0429900 PROTEIN"/>
    <property type="match status" value="1"/>
</dbReference>
<gene>
    <name evidence="6" type="ORF">DCAR_0934842</name>
</gene>
<keyword evidence="7" id="KW-1185">Reference proteome</keyword>
<evidence type="ECO:0000256" key="5">
    <source>
        <dbReference type="ARBA" id="ARBA00023125"/>
    </source>
</evidence>
<name>A0A175YB00_DAUCS</name>
<evidence type="ECO:0000313" key="6">
    <source>
        <dbReference type="EMBL" id="WOH15305.1"/>
    </source>
</evidence>
<reference evidence="6" key="2">
    <citation type="submission" date="2022-03" db="EMBL/GenBank/DDBJ databases">
        <title>Draft title - Genomic analysis of global carrot germplasm unveils the trajectory of domestication and the origin of high carotenoid orange carrot.</title>
        <authorList>
            <person name="Iorizzo M."/>
            <person name="Ellison S."/>
            <person name="Senalik D."/>
            <person name="Macko-Podgorni A."/>
            <person name="Grzebelus D."/>
            <person name="Bostan H."/>
            <person name="Rolling W."/>
            <person name="Curaba J."/>
            <person name="Simon P."/>
        </authorList>
    </citation>
    <scope>NUCLEOTIDE SEQUENCE</scope>
    <source>
        <tissue evidence="6">Leaf</tissue>
    </source>
</reference>
<protein>
    <submittedName>
        <fullName evidence="6">Uncharacterized protein</fullName>
    </submittedName>
</protein>
<evidence type="ECO:0000313" key="7">
    <source>
        <dbReference type="Proteomes" id="UP000077755"/>
    </source>
</evidence>
<accession>A0A175YB00</accession>
<dbReference type="Gramene" id="KZM80796">
    <property type="protein sequence ID" value="KZM80796"/>
    <property type="gene ID" value="DCAR_031592"/>
</dbReference>
<organism evidence="6 7">
    <name type="scientific">Daucus carota subsp. sativus</name>
    <name type="common">Carrot</name>
    <dbReference type="NCBI Taxonomy" id="79200"/>
    <lineage>
        <taxon>Eukaryota</taxon>
        <taxon>Viridiplantae</taxon>
        <taxon>Streptophyta</taxon>
        <taxon>Embryophyta</taxon>
        <taxon>Tracheophyta</taxon>
        <taxon>Spermatophyta</taxon>
        <taxon>Magnoliopsida</taxon>
        <taxon>eudicotyledons</taxon>
        <taxon>Gunneridae</taxon>
        <taxon>Pentapetalae</taxon>
        <taxon>asterids</taxon>
        <taxon>campanulids</taxon>
        <taxon>Apiales</taxon>
        <taxon>Apiaceae</taxon>
        <taxon>Apioideae</taxon>
        <taxon>Scandiceae</taxon>
        <taxon>Daucinae</taxon>
        <taxon>Daucus</taxon>
        <taxon>Daucus sect. Daucus</taxon>
    </lineage>
</organism>
<dbReference type="OMA" id="YYANISP"/>
<dbReference type="SUPFAM" id="SSF50249">
    <property type="entry name" value="Nucleic acid-binding proteins"/>
    <property type="match status" value="1"/>
</dbReference>